<keyword evidence="1" id="KW-0336">GPI-anchor</keyword>
<keyword evidence="1" id="KW-0325">Glycoprotein</keyword>
<dbReference type="GO" id="GO:0070573">
    <property type="term" value="F:metallodipeptidase activity"/>
    <property type="evidence" value="ECO:0007669"/>
    <property type="project" value="InterPro"/>
</dbReference>
<evidence type="ECO:0000313" key="3">
    <source>
        <dbReference type="Proteomes" id="UP001381693"/>
    </source>
</evidence>
<dbReference type="PROSITE" id="PS51365">
    <property type="entry name" value="RENAL_DIPEPTIDASE_2"/>
    <property type="match status" value="1"/>
</dbReference>
<dbReference type="AlphaFoldDB" id="A0AAN8ZYD9"/>
<protein>
    <recommendedName>
        <fullName evidence="1">Dipeptidase</fullName>
        <ecNumber evidence="1">3.4.13.19</ecNumber>
    </recommendedName>
</protein>
<organism evidence="2 3">
    <name type="scientific">Halocaridina rubra</name>
    <name type="common">Hawaiian red shrimp</name>
    <dbReference type="NCBI Taxonomy" id="373956"/>
    <lineage>
        <taxon>Eukaryota</taxon>
        <taxon>Metazoa</taxon>
        <taxon>Ecdysozoa</taxon>
        <taxon>Arthropoda</taxon>
        <taxon>Crustacea</taxon>
        <taxon>Multicrustacea</taxon>
        <taxon>Malacostraca</taxon>
        <taxon>Eumalacostraca</taxon>
        <taxon>Eucarida</taxon>
        <taxon>Decapoda</taxon>
        <taxon>Pleocyemata</taxon>
        <taxon>Caridea</taxon>
        <taxon>Atyoidea</taxon>
        <taxon>Atyidae</taxon>
        <taxon>Halocaridina</taxon>
    </lineage>
</organism>
<keyword evidence="1" id="KW-0378">Hydrolase</keyword>
<comment type="catalytic activity">
    <reaction evidence="1">
        <text>an L-aminoacyl-L-amino acid + H2O = 2 an L-alpha-amino acid</text>
        <dbReference type="Rhea" id="RHEA:48940"/>
        <dbReference type="ChEBI" id="CHEBI:15377"/>
        <dbReference type="ChEBI" id="CHEBI:59869"/>
        <dbReference type="ChEBI" id="CHEBI:77460"/>
        <dbReference type="EC" id="3.4.13.19"/>
    </reaction>
</comment>
<evidence type="ECO:0000256" key="1">
    <source>
        <dbReference type="RuleBase" id="RU341113"/>
    </source>
</evidence>
<dbReference type="EC" id="3.4.13.19" evidence="1"/>
<comment type="subcellular location">
    <subcellularLocation>
        <location evidence="1">Membrane</location>
        <topology evidence="1">Lipid-anchor</topology>
        <topology evidence="1">GPI-anchor</topology>
    </subcellularLocation>
</comment>
<comment type="subunit">
    <text evidence="1">Homodimer; disulfide-linked.</text>
</comment>
<dbReference type="GO" id="GO:0098552">
    <property type="term" value="C:side of membrane"/>
    <property type="evidence" value="ECO:0007669"/>
    <property type="project" value="UniProtKB-KW"/>
</dbReference>
<dbReference type="Pfam" id="PF01244">
    <property type="entry name" value="Peptidase_M19"/>
    <property type="match status" value="1"/>
</dbReference>
<keyword evidence="1" id="KW-0224">Dipeptidase</keyword>
<evidence type="ECO:0000313" key="2">
    <source>
        <dbReference type="EMBL" id="KAK7065410.1"/>
    </source>
</evidence>
<keyword evidence="1" id="KW-0472">Membrane</keyword>
<dbReference type="InterPro" id="IPR032466">
    <property type="entry name" value="Metal_Hydrolase"/>
</dbReference>
<dbReference type="PANTHER" id="PTHR10443">
    <property type="entry name" value="MICROSOMAL DIPEPTIDASE"/>
    <property type="match status" value="1"/>
</dbReference>
<reference evidence="2 3" key="1">
    <citation type="submission" date="2023-11" db="EMBL/GenBank/DDBJ databases">
        <title>Halocaridina rubra genome assembly.</title>
        <authorList>
            <person name="Smith C."/>
        </authorList>
    </citation>
    <scope>NUCLEOTIDE SEQUENCE [LARGE SCALE GENOMIC DNA]</scope>
    <source>
        <strain evidence="2">EP-1</strain>
        <tissue evidence="2">Whole</tissue>
    </source>
</reference>
<comment type="similarity">
    <text evidence="1">Belongs to the metallo-dependent hydrolases superfamily. Peptidase M19 family.</text>
</comment>
<keyword evidence="1" id="KW-0862">Zinc</keyword>
<comment type="caution">
    <text evidence="2">The sequence shown here is derived from an EMBL/GenBank/DDBJ whole genome shotgun (WGS) entry which is preliminary data.</text>
</comment>
<accession>A0AAN8ZYD9</accession>
<dbReference type="PANTHER" id="PTHR10443:SF12">
    <property type="entry name" value="DIPEPTIDASE"/>
    <property type="match status" value="1"/>
</dbReference>
<keyword evidence="1" id="KW-1015">Disulfide bond</keyword>
<dbReference type="InterPro" id="IPR000180">
    <property type="entry name" value="Dipep_AS"/>
</dbReference>
<keyword evidence="1" id="KW-0479">Metal-binding</keyword>
<keyword evidence="3" id="KW-1185">Reference proteome</keyword>
<proteinExistence type="inferred from homology"/>
<dbReference type="Proteomes" id="UP001381693">
    <property type="component" value="Unassembled WGS sequence"/>
</dbReference>
<keyword evidence="1" id="KW-0482">Metalloprotease</keyword>
<dbReference type="Gene3D" id="3.20.20.140">
    <property type="entry name" value="Metal-dependent hydrolases"/>
    <property type="match status" value="1"/>
</dbReference>
<gene>
    <name evidence="2" type="ORF">SK128_008770</name>
</gene>
<name>A0AAN8ZYD9_HALRR</name>
<dbReference type="SUPFAM" id="SSF51556">
    <property type="entry name" value="Metallo-dependent hydrolases"/>
    <property type="match status" value="1"/>
</dbReference>
<dbReference type="InterPro" id="IPR008257">
    <property type="entry name" value="Pept_M19"/>
</dbReference>
<dbReference type="GO" id="GO:0046872">
    <property type="term" value="F:metal ion binding"/>
    <property type="evidence" value="ECO:0007669"/>
    <property type="project" value="UniProtKB-UniRule"/>
</dbReference>
<keyword evidence="1" id="KW-0645">Protease</keyword>
<keyword evidence="1" id="KW-0449">Lipoprotein</keyword>
<comment type="cofactor">
    <cofactor evidence="1">
        <name>Zn(2+)</name>
        <dbReference type="ChEBI" id="CHEBI:29105"/>
    </cofactor>
</comment>
<dbReference type="EMBL" id="JAXCGZ010020793">
    <property type="protein sequence ID" value="KAK7065410.1"/>
    <property type="molecule type" value="Genomic_DNA"/>
</dbReference>
<dbReference type="PROSITE" id="PS00869">
    <property type="entry name" value="RENAL_DIPEPTIDASE_1"/>
    <property type="match status" value="1"/>
</dbReference>
<sequence>MQRSPRIHTDMISKGVIWTIFGYWIVSANVCHGKDVSTLEERLAHARQILASVPLIDGHNDLIMNVRTVLGNKIYDFPFEQNLTTIEPWASRPSCHTDLPRIREGQLGGQFWAAFVSCNAQYKNALSLTLEQIDAIHRLVDKYPNDMAFVDTADVLKSIILGILLAHAEGKIASLIGVEGGHSMDSSLGVLRVLYYSGVRYMTLTHGCNTPWADNSQAEETGLEFDGLTSWGEVSDKYS</sequence>
<dbReference type="GO" id="GO:0006508">
    <property type="term" value="P:proteolysis"/>
    <property type="evidence" value="ECO:0007669"/>
    <property type="project" value="UniProtKB-KW"/>
</dbReference>